<protein>
    <submittedName>
        <fullName evidence="3">Two-component system response regulator</fullName>
    </submittedName>
</protein>
<accession>A0ABQ6FSD0</accession>
<dbReference type="EMBL" id="BSRI01000001">
    <property type="protein sequence ID" value="GLV55373.1"/>
    <property type="molecule type" value="Genomic_DNA"/>
</dbReference>
<dbReference type="SMART" id="SM00448">
    <property type="entry name" value="REC"/>
    <property type="match status" value="1"/>
</dbReference>
<dbReference type="SUPFAM" id="SSF52172">
    <property type="entry name" value="CheY-like"/>
    <property type="match status" value="1"/>
</dbReference>
<dbReference type="CDD" id="cd17557">
    <property type="entry name" value="REC_Rcp-like"/>
    <property type="match status" value="1"/>
</dbReference>
<comment type="caution">
    <text evidence="3">The sequence shown here is derived from an EMBL/GenBank/DDBJ whole genome shotgun (WGS) entry which is preliminary data.</text>
</comment>
<dbReference type="PANTHER" id="PTHR44520">
    <property type="entry name" value="RESPONSE REGULATOR RCP1-RELATED"/>
    <property type="match status" value="1"/>
</dbReference>
<dbReference type="InterPro" id="IPR011006">
    <property type="entry name" value="CheY-like_superfamily"/>
</dbReference>
<sequence>MEQEQSILVVEDSDEDYFTFQRILRKRALRYPLVRCQKGEEALDFLHQRGKFVQTVSNPGRLPSLILLDLNIIGLDGRAVLADIKQSDKVKQIPVVIYTTSADPRDIDYCYAQGANSYILKIVPFETLGEQIQRIFDYWFRLVRLPEKDR</sequence>
<keyword evidence="4" id="KW-1185">Reference proteome</keyword>
<evidence type="ECO:0000313" key="4">
    <source>
        <dbReference type="Proteomes" id="UP001344906"/>
    </source>
</evidence>
<evidence type="ECO:0000256" key="1">
    <source>
        <dbReference type="PROSITE-ProRule" id="PRU00169"/>
    </source>
</evidence>
<keyword evidence="1" id="KW-0597">Phosphoprotein</keyword>
<dbReference type="Proteomes" id="UP001344906">
    <property type="component" value="Unassembled WGS sequence"/>
</dbReference>
<evidence type="ECO:0000313" key="3">
    <source>
        <dbReference type="EMBL" id="GLV55373.1"/>
    </source>
</evidence>
<dbReference type="Pfam" id="PF00072">
    <property type="entry name" value="Response_reg"/>
    <property type="match status" value="1"/>
</dbReference>
<feature type="domain" description="Response regulatory" evidence="2">
    <location>
        <begin position="6"/>
        <end position="136"/>
    </location>
</feature>
<organism evidence="3 4">
    <name type="scientific">Dictyobacter halimunensis</name>
    <dbReference type="NCBI Taxonomy" id="3026934"/>
    <lineage>
        <taxon>Bacteria</taxon>
        <taxon>Bacillati</taxon>
        <taxon>Chloroflexota</taxon>
        <taxon>Ktedonobacteria</taxon>
        <taxon>Ktedonobacterales</taxon>
        <taxon>Dictyobacteraceae</taxon>
        <taxon>Dictyobacter</taxon>
    </lineage>
</organism>
<feature type="modified residue" description="4-aspartylphosphate" evidence="1">
    <location>
        <position position="69"/>
    </location>
</feature>
<gene>
    <name evidence="3" type="ORF">KDH_22200</name>
</gene>
<dbReference type="InterPro" id="IPR001789">
    <property type="entry name" value="Sig_transdc_resp-reg_receiver"/>
</dbReference>
<dbReference type="PROSITE" id="PS50110">
    <property type="entry name" value="RESPONSE_REGULATORY"/>
    <property type="match status" value="1"/>
</dbReference>
<proteinExistence type="predicted"/>
<reference evidence="3 4" key="1">
    <citation type="submission" date="2023-02" db="EMBL/GenBank/DDBJ databases">
        <title>Dictyobacter halimunensis sp. nov., a new member of the class Ktedonobacteria from forest soil in a geothermal area.</title>
        <authorList>
            <person name="Rachmania M.K."/>
            <person name="Ningsih F."/>
            <person name="Sakai Y."/>
            <person name="Yabe S."/>
            <person name="Yokota A."/>
            <person name="Sjamsuridzal W."/>
        </authorList>
    </citation>
    <scope>NUCLEOTIDE SEQUENCE [LARGE SCALE GENOMIC DNA]</scope>
    <source>
        <strain evidence="3 4">S3.2.2.5</strain>
    </source>
</reference>
<dbReference type="InterPro" id="IPR052893">
    <property type="entry name" value="TCS_response_regulator"/>
</dbReference>
<evidence type="ECO:0000259" key="2">
    <source>
        <dbReference type="PROSITE" id="PS50110"/>
    </source>
</evidence>
<dbReference type="Gene3D" id="3.40.50.2300">
    <property type="match status" value="1"/>
</dbReference>
<name>A0ABQ6FSD0_9CHLR</name>
<dbReference type="RefSeq" id="WP_338249661.1">
    <property type="nucleotide sequence ID" value="NZ_BSRI01000001.1"/>
</dbReference>